<dbReference type="RefSeq" id="WP_021008852.1">
    <property type="nucleotide sequence ID" value="NC_022247.1"/>
</dbReference>
<dbReference type="HOGENOM" id="CLU_605402_0_0_4"/>
<feature type="compositionally biased region" description="Low complexity" evidence="1">
    <location>
        <begin position="230"/>
        <end position="241"/>
    </location>
</feature>
<proteinExistence type="predicted"/>
<dbReference type="InterPro" id="IPR052563">
    <property type="entry name" value="FliK"/>
</dbReference>
<feature type="compositionally biased region" description="Low complexity" evidence="1">
    <location>
        <begin position="405"/>
        <end position="417"/>
    </location>
</feature>
<dbReference type="AlphaFoldDB" id="T1XFV8"/>
<dbReference type="InterPro" id="IPR021136">
    <property type="entry name" value="Flagellar_hook_control-like_C"/>
</dbReference>
<feature type="domain" description="Flagellar hook-length control protein-like C-terminal" evidence="2">
    <location>
        <begin position="316"/>
        <end position="396"/>
    </location>
</feature>
<dbReference type="Pfam" id="PF02120">
    <property type="entry name" value="Flg_hook"/>
    <property type="match status" value="1"/>
</dbReference>
<evidence type="ECO:0000259" key="2">
    <source>
        <dbReference type="Pfam" id="PF02120"/>
    </source>
</evidence>
<feature type="region of interest" description="Disordered" evidence="1">
    <location>
        <begin position="1"/>
        <end position="76"/>
    </location>
</feature>
<dbReference type="CDD" id="cd17470">
    <property type="entry name" value="T3SS_Flik_C"/>
    <property type="match status" value="1"/>
</dbReference>
<keyword evidence="3" id="KW-0282">Flagellum</keyword>
<keyword evidence="3" id="KW-0966">Cell projection</keyword>
<organism evidence="3 4">
    <name type="scientific">Variovorax paradoxus B4</name>
    <dbReference type="NCBI Taxonomy" id="1246301"/>
    <lineage>
        <taxon>Bacteria</taxon>
        <taxon>Pseudomonadati</taxon>
        <taxon>Pseudomonadota</taxon>
        <taxon>Betaproteobacteria</taxon>
        <taxon>Burkholderiales</taxon>
        <taxon>Comamonadaceae</taxon>
        <taxon>Variovorax</taxon>
    </lineage>
</organism>
<dbReference type="PATRIC" id="fig|1246301.3.peg.4374"/>
<feature type="region of interest" description="Disordered" evidence="1">
    <location>
        <begin position="155"/>
        <end position="241"/>
    </location>
</feature>
<accession>T1XFV8</accession>
<dbReference type="Proteomes" id="UP000016223">
    <property type="component" value="Chromosome 1"/>
</dbReference>
<feature type="compositionally biased region" description="Low complexity" evidence="1">
    <location>
        <begin position="1"/>
        <end position="23"/>
    </location>
</feature>
<sequence>MPSPIAPSFSPNAAAASSTAAGARGRNAEEPGGRSFDAALSRSRNAGATQAPEDAESSALATTHRRKAARAGDRKDELPAELLPMSFFAPMVAPSAAATAALAAGAPATASMPDGIQALVPGDAPVDASAGDASAGDAADAAAGGTAIAADAEDGTTAQAEPANGAQQATASDTAQPADARAAVQAAAAVPPPAAAGTGPAATPAADAAAPDAATTAAASAAAVTEPRGTSTASLSADADTDSASATAMISADKTADLAAAPDAASASTGVAASMPFTQAAAAAARTNVPPASPHTPILSVEPSVGSAAWGKAIGHQVLRMTAAGYQVAELNLNPAGLGPLKVTLTMGDNQAQAMFASAHESVRKALEVALPQLRASLADYGISLGQASVGAESRPSPGQGGAFGQQPQQQGSPRQADYPGAGRAQAIATTEPLRGMPPPIPLHRPSAGVDTFA</sequence>
<dbReference type="Gene3D" id="3.30.750.140">
    <property type="match status" value="1"/>
</dbReference>
<dbReference type="InterPro" id="IPR038610">
    <property type="entry name" value="FliK-like_C_sf"/>
</dbReference>
<dbReference type="OrthoDB" id="8596319at2"/>
<dbReference type="PANTHER" id="PTHR37533">
    <property type="entry name" value="FLAGELLAR HOOK-LENGTH CONTROL PROTEIN"/>
    <property type="match status" value="1"/>
</dbReference>
<name>T1XFV8_VARPD</name>
<dbReference type="KEGG" id="vpd:VAPA_1c43300"/>
<dbReference type="PANTHER" id="PTHR37533:SF2">
    <property type="entry name" value="FLAGELLAR HOOK-LENGTH CONTROL PROTEIN"/>
    <property type="match status" value="1"/>
</dbReference>
<evidence type="ECO:0000313" key="3">
    <source>
        <dbReference type="EMBL" id="AGU51406.1"/>
    </source>
</evidence>
<dbReference type="EMBL" id="CP003911">
    <property type="protein sequence ID" value="AGU51406.1"/>
    <property type="molecule type" value="Genomic_DNA"/>
</dbReference>
<protein>
    <submittedName>
        <fullName evidence="3">Putative flagellar hook-length control protein FliK</fullName>
    </submittedName>
</protein>
<reference evidence="3 4" key="1">
    <citation type="submission" date="2012-10" db="EMBL/GenBank/DDBJ databases">
        <title>Genome sequence of Variovorax paradoxus B4.</title>
        <authorList>
            <person name="Schuldes J."/>
            <person name="Brandt U."/>
            <person name="Hiessl S."/>
            <person name="Wuebbeler J.H."/>
            <person name="Thuermer A."/>
            <person name="Steinbuechel A."/>
            <person name="Daniel R."/>
        </authorList>
    </citation>
    <scope>NUCLEOTIDE SEQUENCE [LARGE SCALE GENOMIC DNA]</scope>
    <source>
        <strain evidence="3 4">B4</strain>
    </source>
</reference>
<feature type="region of interest" description="Disordered" evidence="1">
    <location>
        <begin position="389"/>
        <end position="454"/>
    </location>
</feature>
<evidence type="ECO:0000313" key="4">
    <source>
        <dbReference type="Proteomes" id="UP000016223"/>
    </source>
</evidence>
<gene>
    <name evidence="3" type="primary">fliK2</name>
    <name evidence="3" type="ORF">VAPA_1c43300</name>
</gene>
<evidence type="ECO:0000256" key="1">
    <source>
        <dbReference type="SAM" id="MobiDB-lite"/>
    </source>
</evidence>
<keyword evidence="3" id="KW-0969">Cilium</keyword>
<feature type="compositionally biased region" description="Low complexity" evidence="1">
    <location>
        <begin position="171"/>
        <end position="223"/>
    </location>
</feature>